<dbReference type="EMBL" id="JBFTWV010000148">
    <property type="protein sequence ID" value="KAL2785303.1"/>
    <property type="molecule type" value="Genomic_DNA"/>
</dbReference>
<proteinExistence type="predicted"/>
<dbReference type="Proteomes" id="UP001610563">
    <property type="component" value="Unassembled WGS sequence"/>
</dbReference>
<dbReference type="Pfam" id="PF23397">
    <property type="entry name" value="DUF7104"/>
    <property type="match status" value="2"/>
</dbReference>
<comment type="caution">
    <text evidence="1">The sequence shown here is derived from an EMBL/GenBank/DDBJ whole genome shotgun (WGS) entry which is preliminary data.</text>
</comment>
<evidence type="ECO:0000313" key="2">
    <source>
        <dbReference type="Proteomes" id="UP001610563"/>
    </source>
</evidence>
<protein>
    <recommendedName>
        <fullName evidence="3">BTB domain-containing protein</fullName>
    </recommendedName>
</protein>
<reference evidence="1 2" key="1">
    <citation type="submission" date="2024-07" db="EMBL/GenBank/DDBJ databases">
        <title>Section-level genome sequencing and comparative genomics of Aspergillus sections Usti and Cavernicolus.</title>
        <authorList>
            <consortium name="Lawrence Berkeley National Laboratory"/>
            <person name="Nybo J.L."/>
            <person name="Vesth T.C."/>
            <person name="Theobald S."/>
            <person name="Frisvad J.C."/>
            <person name="Larsen T.O."/>
            <person name="Kjaerboelling I."/>
            <person name="Rothschild-Mancinelli K."/>
            <person name="Lyhne E.K."/>
            <person name="Kogle M.E."/>
            <person name="Barry K."/>
            <person name="Clum A."/>
            <person name="Na H."/>
            <person name="Ledsgaard L."/>
            <person name="Lin J."/>
            <person name="Lipzen A."/>
            <person name="Kuo A."/>
            <person name="Riley R."/>
            <person name="Mondo S."/>
            <person name="Labutti K."/>
            <person name="Haridas S."/>
            <person name="Pangalinan J."/>
            <person name="Salamov A.A."/>
            <person name="Simmons B.A."/>
            <person name="Magnuson J.K."/>
            <person name="Chen J."/>
            <person name="Drula E."/>
            <person name="Henrissat B."/>
            <person name="Wiebenga A."/>
            <person name="Lubbers R.J."/>
            <person name="Gomes A.C."/>
            <person name="Makela M.R."/>
            <person name="Stajich J."/>
            <person name="Grigoriev I.V."/>
            <person name="Mortensen U.H."/>
            <person name="De Vries R.P."/>
            <person name="Baker S.E."/>
            <person name="Andersen M.R."/>
        </authorList>
    </citation>
    <scope>NUCLEOTIDE SEQUENCE [LARGE SCALE GENOMIC DNA]</scope>
    <source>
        <strain evidence="1 2">CBS 209.92</strain>
    </source>
</reference>
<gene>
    <name evidence="1" type="ORF">BJX66DRAFT_343199</name>
</gene>
<evidence type="ECO:0008006" key="3">
    <source>
        <dbReference type="Google" id="ProtNLM"/>
    </source>
</evidence>
<evidence type="ECO:0000313" key="1">
    <source>
        <dbReference type="EMBL" id="KAL2785303.1"/>
    </source>
</evidence>
<organism evidence="1 2">
    <name type="scientific">Aspergillus keveii</name>
    <dbReference type="NCBI Taxonomy" id="714993"/>
    <lineage>
        <taxon>Eukaryota</taxon>
        <taxon>Fungi</taxon>
        <taxon>Dikarya</taxon>
        <taxon>Ascomycota</taxon>
        <taxon>Pezizomycotina</taxon>
        <taxon>Eurotiomycetes</taxon>
        <taxon>Eurotiomycetidae</taxon>
        <taxon>Eurotiales</taxon>
        <taxon>Aspergillaceae</taxon>
        <taxon>Aspergillus</taxon>
        <taxon>Aspergillus subgen. Nidulantes</taxon>
    </lineage>
</organism>
<keyword evidence="2" id="KW-1185">Reference proteome</keyword>
<sequence>MHFEARRELREKVAAIEGSKSQGSESLEVTLLTQRGSSCSMMSLKDAASGLYWAVACFYGTDTQQPDLLEIKPLETFGCMLDYFREIKISSEVVEAAAWAANLAANRYAGPELVSVLLDHRLEEVEITEDVTKAATVGYRCEEILSILLDGRHGPRLPMDVWHNWRL</sequence>
<name>A0ABR4FPV9_9EURO</name>
<accession>A0ABR4FPV9</accession>
<dbReference type="InterPro" id="IPR055530">
    <property type="entry name" value="DUF7104"/>
</dbReference>